<comment type="caution">
    <text evidence="10">The sequence shown here is derived from an EMBL/GenBank/DDBJ whole genome shotgun (WGS) entry which is preliminary data.</text>
</comment>
<dbReference type="GO" id="GO:0008234">
    <property type="term" value="F:cysteine-type peptidase activity"/>
    <property type="evidence" value="ECO:0007669"/>
    <property type="project" value="UniProtKB-KW"/>
</dbReference>
<evidence type="ECO:0000256" key="3">
    <source>
        <dbReference type="ARBA" id="ARBA00022723"/>
    </source>
</evidence>
<dbReference type="Gene3D" id="3.40.140.10">
    <property type="entry name" value="Cytidine Deaminase, domain 2"/>
    <property type="match status" value="1"/>
</dbReference>
<sequence>MRQKTIQDILAHAAKDYPHECCGVIAQKSRVERYFPCRNLAAEPTEQFHLSPEDYAAAEDWGTITGIVHSHPDATTQPSELDKAQCDATLLPWHIVSWPEGDFRTITPRGELPLLGRPFVLGHYDCWGLVMSYFRQEHDVELQDYRVDYPWWENDYPDNFYRDCWYECGFREFIGSPMPGDLIIMQVESNKWNHSGILLEGNMLLHHLYGHLSQRVPYGGYWMERTMKIVRHKSLIMQEG</sequence>
<keyword evidence="4" id="KW-0378">Hydrolase</keyword>
<dbReference type="InterPro" id="IPR000555">
    <property type="entry name" value="JAMM/MPN+_dom"/>
</dbReference>
<dbReference type="Gene3D" id="3.90.1720.10">
    <property type="entry name" value="endopeptidase domain like (from Nostoc punctiforme)"/>
    <property type="match status" value="1"/>
</dbReference>
<dbReference type="AlphaFoldDB" id="A0A822WLF1"/>
<evidence type="ECO:0000259" key="8">
    <source>
        <dbReference type="PROSITE" id="PS50249"/>
    </source>
</evidence>
<dbReference type="RefSeq" id="WP_063154262.1">
    <property type="nucleotide sequence ID" value="NZ_FJZI01000001.1"/>
</dbReference>
<accession>A0A822WLF1</accession>
<protein>
    <submittedName>
        <fullName evidence="10">Gp19</fullName>
    </submittedName>
</protein>
<reference evidence="10 11" key="1">
    <citation type="submission" date="2016-03" db="EMBL/GenBank/DDBJ databases">
        <authorList>
            <consortium name="Pathogen Informatics"/>
        </authorList>
    </citation>
    <scope>NUCLEOTIDE SEQUENCE [LARGE SCALE GENOMIC DNA]</scope>
    <source>
        <strain evidence="11">e1527</strain>
    </source>
</reference>
<dbReference type="SUPFAM" id="SSF54001">
    <property type="entry name" value="Cysteine proteinases"/>
    <property type="match status" value="1"/>
</dbReference>
<keyword evidence="3" id="KW-0479">Metal-binding</keyword>
<dbReference type="Pfam" id="PF00877">
    <property type="entry name" value="NLPC_P60"/>
    <property type="match status" value="1"/>
</dbReference>
<proteinExistence type="inferred from homology"/>
<feature type="domain" description="MPN" evidence="8">
    <location>
        <begin position="1"/>
        <end position="130"/>
    </location>
</feature>
<organism evidence="10 11">
    <name type="scientific">Enterobacter bugandensis</name>
    <dbReference type="NCBI Taxonomy" id="881260"/>
    <lineage>
        <taxon>Bacteria</taxon>
        <taxon>Pseudomonadati</taxon>
        <taxon>Pseudomonadota</taxon>
        <taxon>Gammaproteobacteria</taxon>
        <taxon>Enterobacterales</taxon>
        <taxon>Enterobacteriaceae</taxon>
        <taxon>Enterobacter</taxon>
    </lineage>
</organism>
<dbReference type="GO" id="GO:0006508">
    <property type="term" value="P:proteolysis"/>
    <property type="evidence" value="ECO:0007669"/>
    <property type="project" value="UniProtKB-KW"/>
</dbReference>
<keyword evidence="2" id="KW-0645">Protease</keyword>
<evidence type="ECO:0000256" key="6">
    <source>
        <dbReference type="ARBA" id="ARBA00022833"/>
    </source>
</evidence>
<dbReference type="InterPro" id="IPR028090">
    <property type="entry name" value="JAB_dom_prok"/>
</dbReference>
<keyword evidence="6" id="KW-0862">Zinc</keyword>
<comment type="similarity">
    <text evidence="1">Belongs to the peptidase C40 family.</text>
</comment>
<keyword evidence="5" id="KW-0788">Thiol protease</keyword>
<dbReference type="PROSITE" id="PS51935">
    <property type="entry name" value="NLPC_P60"/>
    <property type="match status" value="1"/>
</dbReference>
<dbReference type="PANTHER" id="PTHR34858:SF1">
    <property type="entry name" value="CYSO-CYSTEINE PEPTIDASE"/>
    <property type="match status" value="1"/>
</dbReference>
<name>A0A822WLF1_9ENTR</name>
<dbReference type="EMBL" id="FJZI01000001">
    <property type="protein sequence ID" value="CZX11821.1"/>
    <property type="molecule type" value="Genomic_DNA"/>
</dbReference>
<dbReference type="InterPro" id="IPR000064">
    <property type="entry name" value="NLP_P60_dom"/>
</dbReference>
<feature type="domain" description="NlpC/P60" evidence="9">
    <location>
        <begin position="96"/>
        <end position="233"/>
    </location>
</feature>
<evidence type="ECO:0000256" key="5">
    <source>
        <dbReference type="ARBA" id="ARBA00022807"/>
    </source>
</evidence>
<keyword evidence="7" id="KW-0482">Metalloprotease</keyword>
<evidence type="ECO:0000259" key="9">
    <source>
        <dbReference type="PROSITE" id="PS51935"/>
    </source>
</evidence>
<dbReference type="InterPro" id="IPR038765">
    <property type="entry name" value="Papain-like_cys_pep_sf"/>
</dbReference>
<evidence type="ECO:0000256" key="4">
    <source>
        <dbReference type="ARBA" id="ARBA00022801"/>
    </source>
</evidence>
<dbReference type="PANTHER" id="PTHR34858">
    <property type="entry name" value="CYSO-CYSTEINE PEPTIDASE"/>
    <property type="match status" value="1"/>
</dbReference>
<evidence type="ECO:0000313" key="10">
    <source>
        <dbReference type="EMBL" id="CZX11821.1"/>
    </source>
</evidence>
<dbReference type="SMART" id="SM00232">
    <property type="entry name" value="JAB_MPN"/>
    <property type="match status" value="1"/>
</dbReference>
<dbReference type="Pfam" id="PF14464">
    <property type="entry name" value="Prok-JAB"/>
    <property type="match status" value="1"/>
</dbReference>
<gene>
    <name evidence="10" type="ORF">SAMEA2273372_00753</name>
</gene>
<dbReference type="PROSITE" id="PS50249">
    <property type="entry name" value="MPN"/>
    <property type="match status" value="1"/>
</dbReference>
<evidence type="ECO:0000256" key="1">
    <source>
        <dbReference type="ARBA" id="ARBA00007074"/>
    </source>
</evidence>
<dbReference type="SUPFAM" id="SSF102712">
    <property type="entry name" value="JAB1/MPN domain"/>
    <property type="match status" value="1"/>
</dbReference>
<dbReference type="Proteomes" id="UP000076063">
    <property type="component" value="Unassembled WGS sequence"/>
</dbReference>
<dbReference type="InterPro" id="IPR037518">
    <property type="entry name" value="MPN"/>
</dbReference>
<evidence type="ECO:0000256" key="7">
    <source>
        <dbReference type="ARBA" id="ARBA00023049"/>
    </source>
</evidence>
<dbReference type="CDD" id="cd08073">
    <property type="entry name" value="MPN_NLPC_P60"/>
    <property type="match status" value="1"/>
</dbReference>
<dbReference type="InterPro" id="IPR051929">
    <property type="entry name" value="VirAsm_ModProt"/>
</dbReference>
<dbReference type="GO" id="GO:0008270">
    <property type="term" value="F:zinc ion binding"/>
    <property type="evidence" value="ECO:0007669"/>
    <property type="project" value="TreeGrafter"/>
</dbReference>
<evidence type="ECO:0000313" key="11">
    <source>
        <dbReference type="Proteomes" id="UP000076063"/>
    </source>
</evidence>
<evidence type="ECO:0000256" key="2">
    <source>
        <dbReference type="ARBA" id="ARBA00022670"/>
    </source>
</evidence>
<dbReference type="GO" id="GO:0008235">
    <property type="term" value="F:metalloexopeptidase activity"/>
    <property type="evidence" value="ECO:0007669"/>
    <property type="project" value="TreeGrafter"/>
</dbReference>